<dbReference type="GeneID" id="17351404"/>
<feature type="region of interest" description="Disordered" evidence="2">
    <location>
        <begin position="352"/>
        <end position="398"/>
    </location>
</feature>
<feature type="compositionally biased region" description="Low complexity" evidence="2">
    <location>
        <begin position="290"/>
        <end position="303"/>
    </location>
</feature>
<feature type="compositionally biased region" description="Basic and acidic residues" evidence="2">
    <location>
        <begin position="104"/>
        <end position="113"/>
    </location>
</feature>
<name>E1ZQK6_CHLVA</name>
<dbReference type="SMART" id="SM00533">
    <property type="entry name" value="MUTSd"/>
    <property type="match status" value="1"/>
</dbReference>
<evidence type="ECO:0000313" key="5">
    <source>
        <dbReference type="Proteomes" id="UP000008141"/>
    </source>
</evidence>
<evidence type="ECO:0000313" key="4">
    <source>
        <dbReference type="EMBL" id="EFN52031.1"/>
    </source>
</evidence>
<reference evidence="4 5" key="1">
    <citation type="journal article" date="2010" name="Plant Cell">
        <title>The Chlorella variabilis NC64A genome reveals adaptation to photosymbiosis, coevolution with viruses, and cryptic sex.</title>
        <authorList>
            <person name="Blanc G."/>
            <person name="Duncan G."/>
            <person name="Agarkova I."/>
            <person name="Borodovsky M."/>
            <person name="Gurnon J."/>
            <person name="Kuo A."/>
            <person name="Lindquist E."/>
            <person name="Lucas S."/>
            <person name="Pangilinan J."/>
            <person name="Polle J."/>
            <person name="Salamov A."/>
            <person name="Terry A."/>
            <person name="Yamada T."/>
            <person name="Dunigan D.D."/>
            <person name="Grigoriev I.V."/>
            <person name="Claverie J.M."/>
            <person name="Van Etten J.L."/>
        </authorList>
    </citation>
    <scope>NUCLEOTIDE SEQUENCE [LARGE SCALE GENOMIC DNA]</scope>
    <source>
        <strain evidence="4 5">NC64A</strain>
    </source>
</reference>
<dbReference type="InterPro" id="IPR036187">
    <property type="entry name" value="DNA_mismatch_repair_MutS_sf"/>
</dbReference>
<dbReference type="SUPFAM" id="SSF48334">
    <property type="entry name" value="DNA repair protein MutS, domain III"/>
    <property type="match status" value="1"/>
</dbReference>
<accession>E1ZQK6</accession>
<dbReference type="RefSeq" id="XP_005844133.1">
    <property type="nucleotide sequence ID" value="XM_005844071.1"/>
</dbReference>
<sequence>MAPKKSSEPLAGQRSISAFFAAKPKPAQADAAAASPAKLLKPAAKADVKAAKDSTALAAAAAAAPTQGAAPPAAAKSSQQAAAAPAAAAAAVPPRKAGKGKPAGKNEKSKGKAGEAAVAGSGAAAIGPDVVGKSVRVYWPSEGTWFTGDIQGTSLQRQPCAQPCAEAGQQAWSGASGRQGRRCARPKYNGASGKCLVLYDDGDEEWVDLRAEKFAWADRQQDKARQAAGRKRKAAIVESESEAEAGEASGSEYAASEDAESSDEEAASLADEEEDEDEEDEEMEEEELSVESGPPKGKRAAAASGGGGVKKAAAPRGGGKAGATPVAVNGSVGLTPGSAAAAGLPAAAGTAGRTAARPARPSLPALTPGTGATPASLARALGGTPLTGGAGEGDAPASALQEELAPRFSGRVDAAFPFLHPDRIRDAARRRPDDLDYDPRTLYVPPEWLRQNKVSPGQQQWWEFKAQHYDCVLLFKMGKFYELFEMDAHVAVEVLGLSYMKGDKPHAGFPEAAYHGMAERLARAGHKVVVIEQVETPEMLKARNEERARKGLKRDAVVRREKVAVLTQGTLTDAEMVAAQPEAAYLLALAELPVPDALMAAAEHSGAPPCVWVGACAVDAATGQMLVGQWLDDELRSQFWDAYSVWSQVDAAGYWPEGAALPPALHAVRAGGEAQAAAAHALGGCLSHLRCVLLDKQVLAAGRVEQLGETFGIGAGLAGSGCEAGGGGPTHMALDGAALENLEVLENSEGGPEGTLLAALDNCVTPAGRRRLRQWLCRPLARIPDIQARQDAVAELMGSAEEAAGAARALFKGVADLERAVARITAAGAGLGSARDAPHVILYEDVARRRVKAYAAALKGLQQIQDAAAAFQELGDGISSSLLRRLVTPGELFPDMAAALAEMQSATDWAEAEASGRVEPARGVDGAYDAALDAIDAAQAALQAHLAEARRAGARVPASWEPAQSKKGVKRYTSAALRELVKGLEAAHDAKEKAQGGILQGMMRAFSQRKALWGAAVDCMAQLDALMSLAVAAACGSGTMCRPKLVPWSPAGEAGRRAGGRGGVCGRGEACAGC</sequence>
<dbReference type="AlphaFoldDB" id="E1ZQK6"/>
<evidence type="ECO:0000256" key="2">
    <source>
        <dbReference type="SAM" id="MobiDB-lite"/>
    </source>
</evidence>
<comment type="similarity">
    <text evidence="1">Belongs to the DNA mismatch repair MutS family.</text>
</comment>
<dbReference type="GO" id="GO:0006298">
    <property type="term" value="P:mismatch repair"/>
    <property type="evidence" value="ECO:0007669"/>
    <property type="project" value="InterPro"/>
</dbReference>
<dbReference type="GO" id="GO:0140664">
    <property type="term" value="F:ATP-dependent DNA damage sensor activity"/>
    <property type="evidence" value="ECO:0007669"/>
    <property type="project" value="InterPro"/>
</dbReference>
<evidence type="ECO:0000259" key="3">
    <source>
        <dbReference type="SMART" id="SM00533"/>
    </source>
</evidence>
<organism evidence="5">
    <name type="scientific">Chlorella variabilis</name>
    <name type="common">Green alga</name>
    <dbReference type="NCBI Taxonomy" id="554065"/>
    <lineage>
        <taxon>Eukaryota</taxon>
        <taxon>Viridiplantae</taxon>
        <taxon>Chlorophyta</taxon>
        <taxon>core chlorophytes</taxon>
        <taxon>Trebouxiophyceae</taxon>
        <taxon>Chlorellales</taxon>
        <taxon>Chlorellaceae</taxon>
        <taxon>Chlorella clade</taxon>
        <taxon>Chlorella</taxon>
    </lineage>
</organism>
<dbReference type="Gene3D" id="3.40.1170.10">
    <property type="entry name" value="DNA repair protein MutS, domain I"/>
    <property type="match status" value="1"/>
</dbReference>
<dbReference type="eggNOG" id="KOG0217">
    <property type="taxonomic scope" value="Eukaryota"/>
</dbReference>
<protein>
    <recommendedName>
        <fullName evidence="3">DNA mismatch repair protein MutS core domain-containing protein</fullName>
    </recommendedName>
</protein>
<proteinExistence type="inferred from homology"/>
<dbReference type="Pfam" id="PF05192">
    <property type="entry name" value="MutS_III"/>
    <property type="match status" value="1"/>
</dbReference>
<dbReference type="FunCoup" id="E1ZQK6">
    <property type="interactions" value="1458"/>
</dbReference>
<feature type="compositionally biased region" description="Low complexity" evidence="2">
    <location>
        <begin position="352"/>
        <end position="368"/>
    </location>
</feature>
<evidence type="ECO:0000256" key="1">
    <source>
        <dbReference type="ARBA" id="ARBA00006271"/>
    </source>
</evidence>
<dbReference type="InterPro" id="IPR016151">
    <property type="entry name" value="DNA_mismatch_repair_MutS_N"/>
</dbReference>
<dbReference type="EMBL" id="GL433859">
    <property type="protein sequence ID" value="EFN52031.1"/>
    <property type="molecule type" value="Genomic_DNA"/>
</dbReference>
<feature type="region of interest" description="Disordered" evidence="2">
    <location>
        <begin position="218"/>
        <end position="336"/>
    </location>
</feature>
<dbReference type="KEGG" id="cvr:CHLNCDRAFT_139631"/>
<feature type="compositionally biased region" description="Acidic residues" evidence="2">
    <location>
        <begin position="255"/>
        <end position="289"/>
    </location>
</feature>
<dbReference type="Gene3D" id="3.30.420.110">
    <property type="entry name" value="MutS, connector domain"/>
    <property type="match status" value="1"/>
</dbReference>
<dbReference type="GO" id="GO:0005524">
    <property type="term" value="F:ATP binding"/>
    <property type="evidence" value="ECO:0007669"/>
    <property type="project" value="InterPro"/>
</dbReference>
<dbReference type="OrthoDB" id="10252754at2759"/>
<dbReference type="Gene3D" id="1.10.1420.10">
    <property type="match status" value="3"/>
</dbReference>
<dbReference type="PANTHER" id="PTHR11361">
    <property type="entry name" value="DNA MISMATCH REPAIR PROTEIN MUTS FAMILY MEMBER"/>
    <property type="match status" value="1"/>
</dbReference>
<dbReference type="InterPro" id="IPR007696">
    <property type="entry name" value="DNA_mismatch_repair_MutS_core"/>
</dbReference>
<keyword evidence="5" id="KW-1185">Reference proteome</keyword>
<feature type="domain" description="DNA mismatch repair protein MutS core" evidence="3">
    <location>
        <begin position="751"/>
        <end position="1055"/>
    </location>
</feature>
<feature type="compositionally biased region" description="Low complexity" evidence="2">
    <location>
        <begin position="56"/>
        <end position="95"/>
    </location>
</feature>
<dbReference type="Proteomes" id="UP000008141">
    <property type="component" value="Unassembled WGS sequence"/>
</dbReference>
<dbReference type="InterPro" id="IPR045076">
    <property type="entry name" value="MutS"/>
</dbReference>
<dbReference type="STRING" id="554065.E1ZQK6"/>
<dbReference type="CDD" id="cd20404">
    <property type="entry name" value="Tudor_Agenet_AtEML-like"/>
    <property type="match status" value="1"/>
</dbReference>
<dbReference type="InterPro" id="IPR036678">
    <property type="entry name" value="MutS_con_dom_sf"/>
</dbReference>
<dbReference type="InParanoid" id="E1ZQK6"/>
<dbReference type="GO" id="GO:0030983">
    <property type="term" value="F:mismatched DNA binding"/>
    <property type="evidence" value="ECO:0007669"/>
    <property type="project" value="InterPro"/>
</dbReference>
<feature type="region of interest" description="Disordered" evidence="2">
    <location>
        <begin position="56"/>
        <end position="117"/>
    </location>
</feature>
<dbReference type="PANTHER" id="PTHR11361:SF148">
    <property type="entry name" value="DNA MISMATCH REPAIR PROTEIN MSH6"/>
    <property type="match status" value="1"/>
</dbReference>
<dbReference type="SUPFAM" id="SSF55271">
    <property type="entry name" value="DNA repair protein MutS, domain I"/>
    <property type="match status" value="1"/>
</dbReference>
<gene>
    <name evidence="4" type="ORF">CHLNCDRAFT_139631</name>
</gene>
<dbReference type="Pfam" id="PF01624">
    <property type="entry name" value="MutS_I"/>
    <property type="match status" value="1"/>
</dbReference>
<dbReference type="InterPro" id="IPR007695">
    <property type="entry name" value="DNA_mismatch_repair_MutS-lik_N"/>
</dbReference>
<dbReference type="GO" id="GO:0032301">
    <property type="term" value="C:MutSalpha complex"/>
    <property type="evidence" value="ECO:0007669"/>
    <property type="project" value="TreeGrafter"/>
</dbReference>